<evidence type="ECO:0000313" key="1">
    <source>
        <dbReference type="EMBL" id="RHZ79988.1"/>
    </source>
</evidence>
<protein>
    <submittedName>
        <fullName evidence="1">Uncharacterized protein</fullName>
    </submittedName>
</protein>
<gene>
    <name evidence="1" type="ORF">Glove_139g290</name>
</gene>
<sequence>MDNACTLGVFFKTETEPDKNFLPTAKRGVGDRNNSCLRLKDIGLLTLSPDSIELFSSNSRFLIFSTVR</sequence>
<accession>A0A397IZY5</accession>
<keyword evidence="2" id="KW-1185">Reference proteome</keyword>
<dbReference type="AlphaFoldDB" id="A0A397IZY5"/>
<organism evidence="1 2">
    <name type="scientific">Diversispora epigaea</name>
    <dbReference type="NCBI Taxonomy" id="1348612"/>
    <lineage>
        <taxon>Eukaryota</taxon>
        <taxon>Fungi</taxon>
        <taxon>Fungi incertae sedis</taxon>
        <taxon>Mucoromycota</taxon>
        <taxon>Glomeromycotina</taxon>
        <taxon>Glomeromycetes</taxon>
        <taxon>Diversisporales</taxon>
        <taxon>Diversisporaceae</taxon>
        <taxon>Diversispora</taxon>
    </lineage>
</organism>
<evidence type="ECO:0000313" key="2">
    <source>
        <dbReference type="Proteomes" id="UP000266861"/>
    </source>
</evidence>
<proteinExistence type="predicted"/>
<name>A0A397IZY5_9GLOM</name>
<comment type="caution">
    <text evidence="1">The sequence shown here is derived from an EMBL/GenBank/DDBJ whole genome shotgun (WGS) entry which is preliminary data.</text>
</comment>
<reference evidence="1 2" key="1">
    <citation type="submission" date="2018-08" db="EMBL/GenBank/DDBJ databases">
        <title>Genome and evolution of the arbuscular mycorrhizal fungus Diversispora epigaea (formerly Glomus versiforme) and its bacterial endosymbionts.</title>
        <authorList>
            <person name="Sun X."/>
            <person name="Fei Z."/>
            <person name="Harrison M."/>
        </authorList>
    </citation>
    <scope>NUCLEOTIDE SEQUENCE [LARGE SCALE GENOMIC DNA]</scope>
    <source>
        <strain evidence="1 2">IT104</strain>
    </source>
</reference>
<dbReference type="Proteomes" id="UP000266861">
    <property type="component" value="Unassembled WGS sequence"/>
</dbReference>
<dbReference type="EMBL" id="PQFF01000130">
    <property type="protein sequence ID" value="RHZ79988.1"/>
    <property type="molecule type" value="Genomic_DNA"/>
</dbReference>